<dbReference type="GO" id="GO:0005886">
    <property type="term" value="C:plasma membrane"/>
    <property type="evidence" value="ECO:0007669"/>
    <property type="project" value="TreeGrafter"/>
</dbReference>
<dbReference type="RefSeq" id="WP_146793815.1">
    <property type="nucleotide sequence ID" value="NZ_BARC01000004.1"/>
</dbReference>
<dbReference type="Gene3D" id="1.10.8.60">
    <property type="match status" value="1"/>
</dbReference>
<dbReference type="Gene3D" id="3.40.50.300">
    <property type="entry name" value="P-loop containing nucleotide triphosphate hydrolases"/>
    <property type="match status" value="1"/>
</dbReference>
<keyword evidence="2" id="KW-1185">Reference proteome</keyword>
<sequence>MVEQEIGKTIPAEQLVLGLQRSSALTVERFIPGPSNAAARAWIARPHWPDQRLWLWGPSGTGKTHLLSMWATKHNATVVDARLFVRSPGARLQVQGNLAIDNADSPADEVTMLHLLNDAHSHAERVLMVGRLPPSRTHFMLPDLASRLRATATTATGEPEDALRATLLLSLLADRQLVVSQPVTDWLWRHLPRTGKALVCAVEQLDQAALARGVPITRALAQEVLADLLTSDI</sequence>
<name>A0A511AYX4_9PROT</name>
<dbReference type="Proteomes" id="UP000321230">
    <property type="component" value="Unassembled WGS sequence"/>
</dbReference>
<evidence type="ECO:0000313" key="1">
    <source>
        <dbReference type="EMBL" id="GEK92802.1"/>
    </source>
</evidence>
<organism evidence="1 2">
    <name type="scientific">Gluconobacter wancherniae NBRC 103581</name>
    <dbReference type="NCBI Taxonomy" id="656744"/>
    <lineage>
        <taxon>Bacteria</taxon>
        <taxon>Pseudomonadati</taxon>
        <taxon>Pseudomonadota</taxon>
        <taxon>Alphaproteobacteria</taxon>
        <taxon>Acetobacterales</taxon>
        <taxon>Acetobacteraceae</taxon>
        <taxon>Gluconobacter</taxon>
    </lineage>
</organism>
<dbReference type="OrthoDB" id="7390113at2"/>
<accession>A0A511AYX4</accession>
<evidence type="ECO:0000313" key="2">
    <source>
        <dbReference type="Proteomes" id="UP000321230"/>
    </source>
</evidence>
<protein>
    <submittedName>
        <fullName evidence="1">Chromosomal replication initiator protein DnaA</fullName>
    </submittedName>
</protein>
<dbReference type="GO" id="GO:0006270">
    <property type="term" value="P:DNA replication initiation"/>
    <property type="evidence" value="ECO:0007669"/>
    <property type="project" value="TreeGrafter"/>
</dbReference>
<gene>
    <name evidence="1" type="ORF">GWA01_05720</name>
</gene>
<dbReference type="AlphaFoldDB" id="A0A511AYX4"/>
<reference evidence="1 2" key="1">
    <citation type="submission" date="2019-07" db="EMBL/GenBank/DDBJ databases">
        <title>Whole genome shotgun sequence of Gluconobacter wancherniae NBRC 103581.</title>
        <authorList>
            <person name="Hosoyama A."/>
            <person name="Uohara A."/>
            <person name="Ohji S."/>
            <person name="Ichikawa N."/>
        </authorList>
    </citation>
    <scope>NUCLEOTIDE SEQUENCE [LARGE SCALE GENOMIC DNA]</scope>
    <source>
        <strain evidence="1 2">NBRC 103581</strain>
    </source>
</reference>
<dbReference type="GO" id="GO:0003688">
    <property type="term" value="F:DNA replication origin binding"/>
    <property type="evidence" value="ECO:0007669"/>
    <property type="project" value="TreeGrafter"/>
</dbReference>
<dbReference type="InterPro" id="IPR027417">
    <property type="entry name" value="P-loop_NTPase"/>
</dbReference>
<dbReference type="EMBL" id="BJUZ01000001">
    <property type="protein sequence ID" value="GEK92802.1"/>
    <property type="molecule type" value="Genomic_DNA"/>
</dbReference>
<dbReference type="PANTHER" id="PTHR30050">
    <property type="entry name" value="CHROMOSOMAL REPLICATION INITIATOR PROTEIN DNAA"/>
    <property type="match status" value="1"/>
</dbReference>
<dbReference type="SUPFAM" id="SSF52540">
    <property type="entry name" value="P-loop containing nucleoside triphosphate hydrolases"/>
    <property type="match status" value="1"/>
</dbReference>
<dbReference type="PANTHER" id="PTHR30050:SF5">
    <property type="entry name" value="DNAA REGULATORY INACTIVATOR HDA"/>
    <property type="match status" value="1"/>
</dbReference>
<proteinExistence type="predicted"/>
<comment type="caution">
    <text evidence="1">The sequence shown here is derived from an EMBL/GenBank/DDBJ whole genome shotgun (WGS) entry which is preliminary data.</text>
</comment>